<reference evidence="2 3" key="1">
    <citation type="submission" date="2020-02" db="EMBL/GenBank/DDBJ databases">
        <title>Whole-genome analyses of novel actinobacteria.</title>
        <authorList>
            <person name="Sahin N."/>
            <person name="Tokatli A."/>
        </authorList>
    </citation>
    <scope>NUCLEOTIDE SEQUENCE [LARGE SCALE GENOMIC DNA]</scope>
    <source>
        <strain evidence="2 3">YC419</strain>
    </source>
</reference>
<evidence type="ECO:0000313" key="3">
    <source>
        <dbReference type="Proteomes" id="UP001518140"/>
    </source>
</evidence>
<name>A0ABX0DHE9_9ACTN</name>
<protein>
    <submittedName>
        <fullName evidence="2">Uncharacterized protein</fullName>
    </submittedName>
</protein>
<comment type="caution">
    <text evidence="2">The sequence shown here is derived from an EMBL/GenBank/DDBJ whole genome shotgun (WGS) entry which is preliminary data.</text>
</comment>
<keyword evidence="3" id="KW-1185">Reference proteome</keyword>
<dbReference type="RefSeq" id="WP_165337948.1">
    <property type="nucleotide sequence ID" value="NZ_JAAKZX010000007.1"/>
</dbReference>
<sequence length="49" mass="4764">MVTSTVHGTPAVPSGGPPARHTGTVSARCPAIRPAWTGPAPTEAEGSAA</sequence>
<organism evidence="2 3">
    <name type="scientific">Streptomyces ureilyticus</name>
    <dbReference type="NCBI Taxonomy" id="1775131"/>
    <lineage>
        <taxon>Bacteria</taxon>
        <taxon>Bacillati</taxon>
        <taxon>Actinomycetota</taxon>
        <taxon>Actinomycetes</taxon>
        <taxon>Kitasatosporales</taxon>
        <taxon>Streptomycetaceae</taxon>
        <taxon>Streptomyces</taxon>
    </lineage>
</organism>
<feature type="region of interest" description="Disordered" evidence="1">
    <location>
        <begin position="1"/>
        <end position="49"/>
    </location>
</feature>
<dbReference type="EMBL" id="JAAKZX010000007">
    <property type="protein sequence ID" value="NGO41291.1"/>
    <property type="molecule type" value="Genomic_DNA"/>
</dbReference>
<gene>
    <name evidence="2" type="ORF">G6048_03610</name>
</gene>
<proteinExistence type="predicted"/>
<evidence type="ECO:0000256" key="1">
    <source>
        <dbReference type="SAM" id="MobiDB-lite"/>
    </source>
</evidence>
<accession>A0ABX0DHE9</accession>
<dbReference type="Proteomes" id="UP001518140">
    <property type="component" value="Unassembled WGS sequence"/>
</dbReference>
<evidence type="ECO:0000313" key="2">
    <source>
        <dbReference type="EMBL" id="NGO41291.1"/>
    </source>
</evidence>